<dbReference type="InterPro" id="IPR025544">
    <property type="entry name" value="YhzD"/>
</dbReference>
<evidence type="ECO:0000313" key="1">
    <source>
        <dbReference type="EMBL" id="MBD1373031.1"/>
    </source>
</evidence>
<name>A0A926N729_9BACL</name>
<dbReference type="AlphaFoldDB" id="A0A926N729"/>
<keyword evidence="2" id="KW-1185">Reference proteome</keyword>
<evidence type="ECO:0000313" key="2">
    <source>
        <dbReference type="Proteomes" id="UP000661691"/>
    </source>
</evidence>
<gene>
    <name evidence="1" type="ORF">IC620_11760</name>
</gene>
<comment type="caution">
    <text evidence="1">The sequence shown here is derived from an EMBL/GenBank/DDBJ whole genome shotgun (WGS) entry which is preliminary data.</text>
</comment>
<dbReference type="Pfam" id="PF14120">
    <property type="entry name" value="YhzD"/>
    <property type="match status" value="1"/>
</dbReference>
<dbReference type="Proteomes" id="UP000661691">
    <property type="component" value="Unassembled WGS sequence"/>
</dbReference>
<sequence>MYHMTVYNLNGDVLYDQAIDAKSDDEAKEIGFAWLAEHDHKEKAHRIINAKGRLISFKPHQVHAKTGKSTEKA</sequence>
<reference evidence="2" key="1">
    <citation type="submission" date="2022-10" db="EMBL/GenBank/DDBJ databases">
        <title>A novel bacterium of genus Hazenella, isolated from South China Sea.</title>
        <authorList>
            <person name="Huang H."/>
            <person name="Mo K."/>
            <person name="Hu Y."/>
        </authorList>
    </citation>
    <scope>NUCLEOTIDE SEQUENCE [LARGE SCALE GENOMIC DNA]</scope>
    <source>
        <strain evidence="2">IB182357</strain>
    </source>
</reference>
<protein>
    <submittedName>
        <fullName evidence="1">Uncharacterized protein</fullName>
    </submittedName>
</protein>
<accession>A0A926N729</accession>
<dbReference type="RefSeq" id="WP_191142287.1">
    <property type="nucleotide sequence ID" value="NZ_JACXAH010000016.1"/>
</dbReference>
<proteinExistence type="predicted"/>
<organism evidence="1 2">
    <name type="scientific">Polycladospora coralii</name>
    <dbReference type="NCBI Taxonomy" id="2771432"/>
    <lineage>
        <taxon>Bacteria</taxon>
        <taxon>Bacillati</taxon>
        <taxon>Bacillota</taxon>
        <taxon>Bacilli</taxon>
        <taxon>Bacillales</taxon>
        <taxon>Thermoactinomycetaceae</taxon>
        <taxon>Polycladospora</taxon>
    </lineage>
</organism>
<dbReference type="EMBL" id="JACXAH010000016">
    <property type="protein sequence ID" value="MBD1373031.1"/>
    <property type="molecule type" value="Genomic_DNA"/>
</dbReference>